<dbReference type="InterPro" id="IPR027417">
    <property type="entry name" value="P-loop_NTPase"/>
</dbReference>
<evidence type="ECO:0000256" key="2">
    <source>
        <dbReference type="ARBA" id="ARBA00005417"/>
    </source>
</evidence>
<dbReference type="FunFam" id="3.40.50.300:FF:000020">
    <property type="entry name" value="Amino acid ABC transporter ATP-binding component"/>
    <property type="match status" value="1"/>
</dbReference>
<evidence type="ECO:0000256" key="7">
    <source>
        <dbReference type="ARBA" id="ARBA00022970"/>
    </source>
</evidence>
<dbReference type="CDD" id="cd03262">
    <property type="entry name" value="ABC_HisP_GlnQ"/>
    <property type="match status" value="1"/>
</dbReference>
<proteinExistence type="inferred from homology"/>
<dbReference type="GO" id="GO:0005524">
    <property type="term" value="F:ATP binding"/>
    <property type="evidence" value="ECO:0007669"/>
    <property type="project" value="UniProtKB-KW"/>
</dbReference>
<comment type="subcellular location">
    <subcellularLocation>
        <location evidence="1">Cell membrane</location>
        <topology evidence="1">Peripheral membrane protein</topology>
    </subcellularLocation>
</comment>
<comment type="similarity">
    <text evidence="2">Belongs to the ABC transporter superfamily.</text>
</comment>
<evidence type="ECO:0000259" key="9">
    <source>
        <dbReference type="PROSITE" id="PS50893"/>
    </source>
</evidence>
<evidence type="ECO:0000256" key="8">
    <source>
        <dbReference type="ARBA" id="ARBA00023136"/>
    </source>
</evidence>
<keyword evidence="8" id="KW-0472">Membrane</keyword>
<dbReference type="AlphaFoldDB" id="A0A449BC74"/>
<dbReference type="InterPro" id="IPR030679">
    <property type="entry name" value="ABC_ATPase_HisP-typ"/>
</dbReference>
<evidence type="ECO:0000256" key="1">
    <source>
        <dbReference type="ARBA" id="ARBA00004202"/>
    </source>
</evidence>
<dbReference type="STRING" id="1278311.GCA_000428705_01475"/>
<name>A0A449BC74_HAPAX</name>
<keyword evidence="6 10" id="KW-0067">ATP-binding</keyword>
<sequence length="245" mass="27185">MSDKIIEIIGVKKQFGDNVVLKDINLVIHEKEVVTLIGSSGSGKTTLLRCLNLLNEPDSGNILYLGNDLMNPSTNLDELRMSIGMVFQSFNLFNNKNVLENCTLAPIKLKGLSKEEAEKTAIYYLEKVGMKAFVDANVNTLSGGQKQRVAIARSLCMSPHVILFDEPTSALDPEMVGEVLDVIKQLAKEGMTMVIVTHEMAFAKEVSDRIVFMDSGILLEQGTPDEIFNNPKQERTKAFLKRFNS</sequence>
<evidence type="ECO:0000313" key="11">
    <source>
        <dbReference type="Proteomes" id="UP000289841"/>
    </source>
</evidence>
<dbReference type="PANTHER" id="PTHR43166">
    <property type="entry name" value="AMINO ACID IMPORT ATP-BINDING PROTEIN"/>
    <property type="match status" value="1"/>
</dbReference>
<feature type="domain" description="ABC transporter" evidence="9">
    <location>
        <begin position="6"/>
        <end position="240"/>
    </location>
</feature>
<dbReference type="GO" id="GO:0015424">
    <property type="term" value="F:ABC-type amino acid transporter activity"/>
    <property type="evidence" value="ECO:0007669"/>
    <property type="project" value="InterPro"/>
</dbReference>
<dbReference type="SUPFAM" id="SSF52540">
    <property type="entry name" value="P-loop containing nucleoside triphosphate hydrolases"/>
    <property type="match status" value="1"/>
</dbReference>
<protein>
    <submittedName>
        <fullName evidence="10">Phosphate ABC transporter ATP-binding protein</fullName>
    </submittedName>
</protein>
<evidence type="ECO:0000313" key="10">
    <source>
        <dbReference type="EMBL" id="VEU80044.1"/>
    </source>
</evidence>
<dbReference type="KEGG" id="aaxa:NCTC10138_00398"/>
<dbReference type="PIRSF" id="PIRSF039085">
    <property type="entry name" value="ABC_ATPase_HisP"/>
    <property type="match status" value="1"/>
</dbReference>
<organism evidence="10 11">
    <name type="scientific">Haploplasma axanthum</name>
    <name type="common">Acholeplasma axanthum</name>
    <dbReference type="NCBI Taxonomy" id="29552"/>
    <lineage>
        <taxon>Bacteria</taxon>
        <taxon>Bacillati</taxon>
        <taxon>Mycoplasmatota</taxon>
        <taxon>Mollicutes</taxon>
        <taxon>Acholeplasmatales</taxon>
        <taxon>Acholeplasmataceae</taxon>
        <taxon>Haploplasma</taxon>
    </lineage>
</organism>
<evidence type="ECO:0000256" key="5">
    <source>
        <dbReference type="ARBA" id="ARBA00022741"/>
    </source>
</evidence>
<keyword evidence="4" id="KW-1003">Cell membrane</keyword>
<dbReference type="GO" id="GO:0005886">
    <property type="term" value="C:plasma membrane"/>
    <property type="evidence" value="ECO:0007669"/>
    <property type="project" value="UniProtKB-SubCell"/>
</dbReference>
<keyword evidence="5" id="KW-0547">Nucleotide-binding</keyword>
<keyword evidence="7" id="KW-0029">Amino-acid transport</keyword>
<dbReference type="PROSITE" id="PS00211">
    <property type="entry name" value="ABC_TRANSPORTER_1"/>
    <property type="match status" value="1"/>
</dbReference>
<dbReference type="PANTHER" id="PTHR43166:SF9">
    <property type="entry name" value="GLUTAMATE_ASPARTATE IMPORT ATP-BINDING PROTEIN GLTL"/>
    <property type="match status" value="1"/>
</dbReference>
<dbReference type="Gene3D" id="3.40.50.300">
    <property type="entry name" value="P-loop containing nucleotide triphosphate hydrolases"/>
    <property type="match status" value="1"/>
</dbReference>
<dbReference type="Proteomes" id="UP000289841">
    <property type="component" value="Chromosome"/>
</dbReference>
<dbReference type="PROSITE" id="PS50893">
    <property type="entry name" value="ABC_TRANSPORTER_2"/>
    <property type="match status" value="1"/>
</dbReference>
<dbReference type="Pfam" id="PF00005">
    <property type="entry name" value="ABC_tran"/>
    <property type="match status" value="1"/>
</dbReference>
<dbReference type="EMBL" id="LR215048">
    <property type="protein sequence ID" value="VEU80044.1"/>
    <property type="molecule type" value="Genomic_DNA"/>
</dbReference>
<reference evidence="10 11" key="1">
    <citation type="submission" date="2019-01" db="EMBL/GenBank/DDBJ databases">
        <authorList>
            <consortium name="Pathogen Informatics"/>
        </authorList>
    </citation>
    <scope>NUCLEOTIDE SEQUENCE [LARGE SCALE GENOMIC DNA]</scope>
    <source>
        <strain evidence="10 11">NCTC10138</strain>
    </source>
</reference>
<dbReference type="RefSeq" id="WP_026390906.1">
    <property type="nucleotide sequence ID" value="NZ_LR215048.1"/>
</dbReference>
<evidence type="ECO:0000256" key="4">
    <source>
        <dbReference type="ARBA" id="ARBA00022475"/>
    </source>
</evidence>
<evidence type="ECO:0000256" key="3">
    <source>
        <dbReference type="ARBA" id="ARBA00022448"/>
    </source>
</evidence>
<dbReference type="SMART" id="SM00382">
    <property type="entry name" value="AAA"/>
    <property type="match status" value="1"/>
</dbReference>
<dbReference type="InterPro" id="IPR050086">
    <property type="entry name" value="MetN_ABC_transporter-like"/>
</dbReference>
<keyword evidence="11" id="KW-1185">Reference proteome</keyword>
<dbReference type="InterPro" id="IPR003593">
    <property type="entry name" value="AAA+_ATPase"/>
</dbReference>
<evidence type="ECO:0000256" key="6">
    <source>
        <dbReference type="ARBA" id="ARBA00022840"/>
    </source>
</evidence>
<dbReference type="GO" id="GO:0016887">
    <property type="term" value="F:ATP hydrolysis activity"/>
    <property type="evidence" value="ECO:0007669"/>
    <property type="project" value="InterPro"/>
</dbReference>
<accession>A0A449BC74</accession>
<keyword evidence="3" id="KW-0813">Transport</keyword>
<dbReference type="InterPro" id="IPR003439">
    <property type="entry name" value="ABC_transporter-like_ATP-bd"/>
</dbReference>
<dbReference type="InterPro" id="IPR017871">
    <property type="entry name" value="ABC_transporter-like_CS"/>
</dbReference>
<gene>
    <name evidence="10" type="primary">pstB_1</name>
    <name evidence="10" type="ORF">NCTC10138_00398</name>
</gene>
<dbReference type="OrthoDB" id="9802264at2"/>